<geneLocation type="plasmid" evidence="1 2">
    <name>pCRULAC1</name>
</geneLocation>
<evidence type="ECO:0000313" key="2">
    <source>
        <dbReference type="Proteomes" id="UP000076929"/>
    </source>
</evidence>
<keyword evidence="1" id="KW-0614">Plasmid</keyword>
<dbReference type="OrthoDB" id="1524783at2"/>
<dbReference type="KEGG" id="ccjz:ccrud_14140"/>
<keyword evidence="2" id="KW-1185">Reference proteome</keyword>
<protein>
    <recommendedName>
        <fullName evidence="3">RepA</fullName>
    </recommendedName>
</protein>
<dbReference type="RefSeq" id="WP_066570190.1">
    <property type="nucleotide sequence ID" value="NZ_CP015623.1"/>
</dbReference>
<name>A0A172QXP4_9CORY</name>
<evidence type="ECO:0008006" key="3">
    <source>
        <dbReference type="Google" id="ProtNLM"/>
    </source>
</evidence>
<dbReference type="AlphaFoldDB" id="A0A172QXP4"/>
<sequence>MPQQHQQIAATTKKKEKELARQHNITVVQELTPEERSAVGYANATLIQGTFPYRKTTDHIHTVKNGNLTITMSSVNGLPYGVYPRLIMCWLVKAAQMNHLDYDKTDPERLRISFGTNLAAFMRDVGIDTRYGKNSTSDRARDQLLRLFSTTLSVQRDYTHDGDNITTGHMTLIGKAWKFRWNSEDPHRFLHDSHVILTEEFFDMLVNNAVPIDMDIVRHIKSSVIALDVFMWLSYRFSYLRRPTIVPLTQLMQQFGTKMDPQDPVARRNFTVKLKKAIAKIHEIWPDAKVSVLDGGKGLMLKPTAPSVRRKNRRKITRNTK</sequence>
<dbReference type="Proteomes" id="UP000076929">
    <property type="component" value="Plasmid pCRULAC1"/>
</dbReference>
<dbReference type="EMBL" id="CP015623">
    <property type="protein sequence ID" value="ANE05477.1"/>
    <property type="molecule type" value="Genomic_DNA"/>
</dbReference>
<reference evidence="1 2" key="1">
    <citation type="submission" date="2016-05" db="EMBL/GenBank/DDBJ databases">
        <title>Complete genome sequence of Corynebacterium crudilactis, a new Corynebacterium species isolated from raw cow's milk.</title>
        <authorList>
            <person name="Christian R."/>
            <person name="Zimmermann J."/>
            <person name="Lipski A."/>
            <person name="Kalinowski J."/>
        </authorList>
    </citation>
    <scope>NUCLEOTIDE SEQUENCE [LARGE SCALE GENOMIC DNA]</scope>
    <source>
        <strain evidence="1 2">JZ16</strain>
        <plasmid evidence="1 2">pCRULAC1</plasmid>
    </source>
</reference>
<dbReference type="InterPro" id="IPR006881">
    <property type="entry name" value="RepA_C"/>
</dbReference>
<gene>
    <name evidence="1" type="ORF">ccrud_14140</name>
</gene>
<organism evidence="1 2">
    <name type="scientific">Corynebacterium crudilactis</name>
    <dbReference type="NCBI Taxonomy" id="1652495"/>
    <lineage>
        <taxon>Bacteria</taxon>
        <taxon>Bacillati</taxon>
        <taxon>Actinomycetota</taxon>
        <taxon>Actinomycetes</taxon>
        <taxon>Mycobacteriales</taxon>
        <taxon>Corynebacteriaceae</taxon>
        <taxon>Corynebacterium</taxon>
    </lineage>
</organism>
<proteinExistence type="predicted"/>
<evidence type="ECO:0000313" key="1">
    <source>
        <dbReference type="EMBL" id="ANE05477.1"/>
    </source>
</evidence>
<dbReference type="Pfam" id="PF04796">
    <property type="entry name" value="RepA_C"/>
    <property type="match status" value="1"/>
</dbReference>
<accession>A0A172QXP4</accession>